<keyword evidence="1" id="KW-0812">Transmembrane</keyword>
<evidence type="ECO:0000256" key="1">
    <source>
        <dbReference type="SAM" id="Phobius"/>
    </source>
</evidence>
<comment type="caution">
    <text evidence="3">The sequence shown here is derived from an EMBL/GenBank/DDBJ whole genome shotgun (WGS) entry which is preliminary data.</text>
</comment>
<keyword evidence="1" id="KW-0472">Membrane</keyword>
<feature type="signal peptide" evidence="2">
    <location>
        <begin position="1"/>
        <end position="24"/>
    </location>
</feature>
<name>K0TEK2_THAOC</name>
<sequence length="125" mass="13289">MRRRGRVCVAAIAAITCLMGGCQSFGTSTGAHLRPKVKGFKTNPGRCLQAKKAGNTGEDEEKYTQIEDGSYIGVAIVGIGSLLLLNDDASSPFVVADEDAWIVFATASLAAGVARLYRYTRDKDS</sequence>
<evidence type="ECO:0000313" key="3">
    <source>
        <dbReference type="EMBL" id="EJK71931.1"/>
    </source>
</evidence>
<organism evidence="3 4">
    <name type="scientific">Thalassiosira oceanica</name>
    <name type="common">Marine diatom</name>
    <dbReference type="NCBI Taxonomy" id="159749"/>
    <lineage>
        <taxon>Eukaryota</taxon>
        <taxon>Sar</taxon>
        <taxon>Stramenopiles</taxon>
        <taxon>Ochrophyta</taxon>
        <taxon>Bacillariophyta</taxon>
        <taxon>Coscinodiscophyceae</taxon>
        <taxon>Thalassiosirophycidae</taxon>
        <taxon>Thalassiosirales</taxon>
        <taxon>Thalassiosiraceae</taxon>
        <taxon>Thalassiosira</taxon>
    </lineage>
</organism>
<proteinExistence type="predicted"/>
<dbReference type="EMBL" id="AGNL01006581">
    <property type="protein sequence ID" value="EJK71931.1"/>
    <property type="molecule type" value="Genomic_DNA"/>
</dbReference>
<keyword evidence="1" id="KW-1133">Transmembrane helix</keyword>
<accession>K0TEK2</accession>
<dbReference type="PROSITE" id="PS51257">
    <property type="entry name" value="PROKAR_LIPOPROTEIN"/>
    <property type="match status" value="1"/>
</dbReference>
<keyword evidence="2" id="KW-0732">Signal</keyword>
<feature type="chain" id="PRO_5030173161" evidence="2">
    <location>
        <begin position="25"/>
        <end position="125"/>
    </location>
</feature>
<dbReference type="AlphaFoldDB" id="K0TEK2"/>
<gene>
    <name evidence="3" type="ORF">THAOC_06583</name>
</gene>
<dbReference type="Proteomes" id="UP000266841">
    <property type="component" value="Unassembled WGS sequence"/>
</dbReference>
<protein>
    <submittedName>
        <fullName evidence="3">Uncharacterized protein</fullName>
    </submittedName>
</protein>
<evidence type="ECO:0000313" key="4">
    <source>
        <dbReference type="Proteomes" id="UP000266841"/>
    </source>
</evidence>
<dbReference type="OrthoDB" id="10603790at2759"/>
<feature type="transmembrane region" description="Helical" evidence="1">
    <location>
        <begin position="100"/>
        <end position="117"/>
    </location>
</feature>
<keyword evidence="4" id="KW-1185">Reference proteome</keyword>
<reference evidence="3 4" key="1">
    <citation type="journal article" date="2012" name="Genome Biol.">
        <title>Genome and low-iron response of an oceanic diatom adapted to chronic iron limitation.</title>
        <authorList>
            <person name="Lommer M."/>
            <person name="Specht M."/>
            <person name="Roy A.S."/>
            <person name="Kraemer L."/>
            <person name="Andreson R."/>
            <person name="Gutowska M.A."/>
            <person name="Wolf J."/>
            <person name="Bergner S.V."/>
            <person name="Schilhabel M.B."/>
            <person name="Klostermeier U.C."/>
            <person name="Beiko R.G."/>
            <person name="Rosenstiel P."/>
            <person name="Hippler M."/>
            <person name="Laroche J."/>
        </authorList>
    </citation>
    <scope>NUCLEOTIDE SEQUENCE [LARGE SCALE GENOMIC DNA]</scope>
    <source>
        <strain evidence="3 4">CCMP1005</strain>
    </source>
</reference>
<evidence type="ECO:0000256" key="2">
    <source>
        <dbReference type="SAM" id="SignalP"/>
    </source>
</evidence>